<dbReference type="OrthoDB" id="2448833at2"/>
<dbReference type="AlphaFoldDB" id="D0L2R9"/>
<feature type="domain" description="DUF4166" evidence="1">
    <location>
        <begin position="16"/>
        <end position="199"/>
    </location>
</feature>
<dbReference type="InterPro" id="IPR025311">
    <property type="entry name" value="DUF4166"/>
</dbReference>
<name>D0L2R9_GORB4</name>
<keyword evidence="3" id="KW-1185">Reference proteome</keyword>
<dbReference type="eggNOG" id="ENOG502ZG4P">
    <property type="taxonomic scope" value="Bacteria"/>
</dbReference>
<accession>D0L2R9</accession>
<reference evidence="2 3" key="2">
    <citation type="journal article" date="2010" name="Stand. Genomic Sci.">
        <title>Complete genome sequence of Gordonia bronchialis type strain (3410).</title>
        <authorList>
            <person name="Ivanova N."/>
            <person name="Sikorski J."/>
            <person name="Jando M."/>
            <person name="Lapidus A."/>
            <person name="Nolan M."/>
            <person name="Lucas S."/>
            <person name="Del Rio T.G."/>
            <person name="Tice H."/>
            <person name="Copeland A."/>
            <person name="Cheng J.F."/>
            <person name="Chen F."/>
            <person name="Bruce D."/>
            <person name="Goodwin L."/>
            <person name="Pitluck S."/>
            <person name="Mavromatis K."/>
            <person name="Ovchinnikova G."/>
            <person name="Pati A."/>
            <person name="Chen A."/>
            <person name="Palaniappan K."/>
            <person name="Land M."/>
            <person name="Hauser L."/>
            <person name="Chang Y.J."/>
            <person name="Jeffries C.D."/>
            <person name="Chain P."/>
            <person name="Saunders E."/>
            <person name="Han C."/>
            <person name="Detter J.C."/>
            <person name="Brettin T."/>
            <person name="Rohde M."/>
            <person name="Goker M."/>
            <person name="Bristow J."/>
            <person name="Eisen J.A."/>
            <person name="Markowitz V."/>
            <person name="Hugenholtz P."/>
            <person name="Klenk H.P."/>
            <person name="Kyrpides N.C."/>
        </authorList>
    </citation>
    <scope>NUCLEOTIDE SEQUENCE [LARGE SCALE GENOMIC DNA]</scope>
    <source>
        <strain evidence="3">ATCC 25592 / DSM 43247 / BCRC 13721 / JCM 3198 / KCTC 3076 / NBRC 16047 / NCTC 10667</strain>
    </source>
</reference>
<organism evidence="2 3">
    <name type="scientific">Gordonia bronchialis (strain ATCC 25592 / DSM 43247 / BCRC 13721 / JCM 3198 / KCTC 3076 / NBRC 16047 / NCTC 10667)</name>
    <name type="common">Rhodococcus bronchialis</name>
    <dbReference type="NCBI Taxonomy" id="526226"/>
    <lineage>
        <taxon>Bacteria</taxon>
        <taxon>Bacillati</taxon>
        <taxon>Actinomycetota</taxon>
        <taxon>Actinomycetes</taxon>
        <taxon>Mycobacteriales</taxon>
        <taxon>Gordoniaceae</taxon>
        <taxon>Gordonia</taxon>
    </lineage>
</organism>
<dbReference type="Pfam" id="PF13761">
    <property type="entry name" value="DUF4166"/>
    <property type="match status" value="1"/>
</dbReference>
<dbReference type="RefSeq" id="WP_012832630.1">
    <property type="nucleotide sequence ID" value="NC_013441.1"/>
</dbReference>
<reference evidence="3" key="1">
    <citation type="submission" date="2009-10" db="EMBL/GenBank/DDBJ databases">
        <title>The complete chromosome of Gordonia bronchialis DSM 43247.</title>
        <authorList>
            <consortium name="US DOE Joint Genome Institute (JGI-PGF)"/>
            <person name="Lucas S."/>
            <person name="Copeland A."/>
            <person name="Lapidus A."/>
            <person name="Glavina del Rio T."/>
            <person name="Dalin E."/>
            <person name="Tice H."/>
            <person name="Bruce D."/>
            <person name="Goodwin L."/>
            <person name="Pitluck S."/>
            <person name="Kyrpides N."/>
            <person name="Mavromatis K."/>
            <person name="Ivanova N."/>
            <person name="Ovchinnikova G."/>
            <person name="Saunders E."/>
            <person name="Brettin T."/>
            <person name="Detter J.C."/>
            <person name="Han C."/>
            <person name="Larimer F."/>
            <person name="Land M."/>
            <person name="Hauser L."/>
            <person name="Markowitz V."/>
            <person name="Cheng J.-F."/>
            <person name="Hugenholtz P."/>
            <person name="Woyke T."/>
            <person name="Wu D."/>
            <person name="Jando M."/>
            <person name="Schneider S."/>
            <person name="Goeker M."/>
            <person name="Klenk H.-P."/>
            <person name="Eisen J.A."/>
        </authorList>
    </citation>
    <scope>NUCLEOTIDE SEQUENCE [LARGE SCALE GENOMIC DNA]</scope>
    <source>
        <strain evidence="3">ATCC 25592 / DSM 43247 / BCRC 13721 / JCM 3198 / KCTC 3076 / NBRC 16047 / NCTC 10667</strain>
    </source>
</reference>
<dbReference type="EMBL" id="CP001802">
    <property type="protein sequence ID" value="ACY20044.1"/>
    <property type="molecule type" value="Genomic_DNA"/>
</dbReference>
<proteinExistence type="predicted"/>
<sequence>MTPVFMQALGSDFDRLHPNLAWRYSIDSTSGVALNGHGMYESVYINSALTPPVIRYYGNRAAMPARTSRMVPFTEEHYCYRDELGRECLAMLRTFEYSNGTKKLNSVKVPASSGIVDFFGDGPELLYPVELSVNSRGDLLMESGPLRWLGKGPKLGMRGLFGAQMRYMEGWDEKNDRFRCDATVRNPVIGEILHFRGWFTTADRLCTLQDIPDEAWTENLIDRES</sequence>
<dbReference type="KEGG" id="gbr:Gbro_0727"/>
<evidence type="ECO:0000313" key="3">
    <source>
        <dbReference type="Proteomes" id="UP000001219"/>
    </source>
</evidence>
<evidence type="ECO:0000313" key="2">
    <source>
        <dbReference type="EMBL" id="ACY20044.1"/>
    </source>
</evidence>
<dbReference type="Proteomes" id="UP000001219">
    <property type="component" value="Chromosome"/>
</dbReference>
<dbReference type="HOGENOM" id="CLU_105870_0_0_11"/>
<protein>
    <recommendedName>
        <fullName evidence="1">DUF4166 domain-containing protein</fullName>
    </recommendedName>
</protein>
<evidence type="ECO:0000259" key="1">
    <source>
        <dbReference type="Pfam" id="PF13761"/>
    </source>
</evidence>
<dbReference type="STRING" id="526226.Gbro_0727"/>
<gene>
    <name evidence="2" type="ordered locus">Gbro_0727</name>
</gene>